<gene>
    <name evidence="1" type="ORF">TRIUR3_26104</name>
</gene>
<name>M8A196_TRIUA</name>
<dbReference type="AlphaFoldDB" id="M8A196"/>
<accession>M8A196</accession>
<reference evidence="1" key="1">
    <citation type="journal article" date="2013" name="Nature">
        <title>Draft genome of the wheat A-genome progenitor Triticum urartu.</title>
        <authorList>
            <person name="Ling H.Q."/>
            <person name="Zhao S."/>
            <person name="Liu D."/>
            <person name="Wang J."/>
            <person name="Sun H."/>
            <person name="Zhang C."/>
            <person name="Fan H."/>
            <person name="Li D."/>
            <person name="Dong L."/>
            <person name="Tao Y."/>
            <person name="Gao C."/>
            <person name="Wu H."/>
            <person name="Li Y."/>
            <person name="Cui Y."/>
            <person name="Guo X."/>
            <person name="Zheng S."/>
            <person name="Wang B."/>
            <person name="Yu K."/>
            <person name="Liang Q."/>
            <person name="Yang W."/>
            <person name="Lou X."/>
            <person name="Chen J."/>
            <person name="Feng M."/>
            <person name="Jian J."/>
            <person name="Zhang X."/>
            <person name="Luo G."/>
            <person name="Jiang Y."/>
            <person name="Liu J."/>
            <person name="Wang Z."/>
            <person name="Sha Y."/>
            <person name="Zhang B."/>
            <person name="Wu H."/>
            <person name="Tang D."/>
            <person name="Shen Q."/>
            <person name="Xue P."/>
            <person name="Zou S."/>
            <person name="Wang X."/>
            <person name="Liu X."/>
            <person name="Wang F."/>
            <person name="Yang Y."/>
            <person name="An X."/>
            <person name="Dong Z."/>
            <person name="Zhang K."/>
            <person name="Zhang X."/>
            <person name="Luo M.C."/>
            <person name="Dvorak J."/>
            <person name="Tong Y."/>
            <person name="Wang J."/>
            <person name="Yang H."/>
            <person name="Li Z."/>
            <person name="Wang D."/>
            <person name="Zhang A."/>
            <person name="Wang J."/>
        </authorList>
    </citation>
    <scope>NUCLEOTIDE SEQUENCE</scope>
</reference>
<proteinExistence type="predicted"/>
<dbReference type="EMBL" id="KD132976">
    <property type="protein sequence ID" value="EMS58415.1"/>
    <property type="molecule type" value="Genomic_DNA"/>
</dbReference>
<organism evidence="1">
    <name type="scientific">Triticum urartu</name>
    <name type="common">Red wild einkorn</name>
    <name type="synonym">Crithodium urartu</name>
    <dbReference type="NCBI Taxonomy" id="4572"/>
    <lineage>
        <taxon>Eukaryota</taxon>
        <taxon>Viridiplantae</taxon>
        <taxon>Streptophyta</taxon>
        <taxon>Embryophyta</taxon>
        <taxon>Tracheophyta</taxon>
        <taxon>Spermatophyta</taxon>
        <taxon>Magnoliopsida</taxon>
        <taxon>Liliopsida</taxon>
        <taxon>Poales</taxon>
        <taxon>Poaceae</taxon>
        <taxon>BOP clade</taxon>
        <taxon>Pooideae</taxon>
        <taxon>Triticodae</taxon>
        <taxon>Triticeae</taxon>
        <taxon>Triticinae</taxon>
        <taxon>Triticum</taxon>
    </lineage>
</organism>
<sequence>MGCKETVLRHVLSGARPDPAFLRRLAASAGLTGDHRRRDQVTSLHLHSPHPSHSFLPLTISLSPSHCSGAMAAPSFAGSRVACLRPRLWRDPSAPARIRILRSAVPPIRPPPSLPH</sequence>
<protein>
    <submittedName>
        <fullName evidence="1">Uncharacterized protein</fullName>
    </submittedName>
</protein>
<evidence type="ECO:0000313" key="1">
    <source>
        <dbReference type="EMBL" id="EMS58415.1"/>
    </source>
</evidence>